<dbReference type="PIRSF" id="PIRSF006728">
    <property type="entry name" value="CinA"/>
    <property type="match status" value="1"/>
</dbReference>
<dbReference type="Gene3D" id="3.90.950.20">
    <property type="entry name" value="CinA-like"/>
    <property type="match status" value="1"/>
</dbReference>
<reference evidence="4" key="1">
    <citation type="submission" date="2023-07" db="EMBL/GenBank/DDBJ databases">
        <title>Conexibacter stalactiti sp. nov., isolated from stalactites in a lava cave and emended description of the genus Conexibacter.</title>
        <authorList>
            <person name="Lee S.D."/>
        </authorList>
    </citation>
    <scope>NUCLEOTIDE SEQUENCE [LARGE SCALE GENOMIC DNA]</scope>
    <source>
        <strain evidence="4">KCTC 39840</strain>
    </source>
</reference>
<evidence type="ECO:0000259" key="2">
    <source>
        <dbReference type="SMART" id="SM00852"/>
    </source>
</evidence>
<organism evidence="3 4">
    <name type="scientific">Conexibacter stalactiti</name>
    <dbReference type="NCBI Taxonomy" id="1940611"/>
    <lineage>
        <taxon>Bacteria</taxon>
        <taxon>Bacillati</taxon>
        <taxon>Actinomycetota</taxon>
        <taxon>Thermoleophilia</taxon>
        <taxon>Solirubrobacterales</taxon>
        <taxon>Conexibacteraceae</taxon>
        <taxon>Conexibacter</taxon>
    </lineage>
</organism>
<dbReference type="HAMAP" id="MF_00226_B">
    <property type="entry name" value="CinA_B"/>
    <property type="match status" value="1"/>
</dbReference>
<dbReference type="Pfam" id="PF00994">
    <property type="entry name" value="MoCF_biosynth"/>
    <property type="match status" value="1"/>
</dbReference>
<protein>
    <recommendedName>
        <fullName evidence="1">CinA-like protein</fullName>
    </recommendedName>
</protein>
<dbReference type="PANTHER" id="PTHR13939">
    <property type="entry name" value="NICOTINAMIDE-NUCLEOTIDE AMIDOHYDROLASE PNCC"/>
    <property type="match status" value="1"/>
</dbReference>
<comment type="caution">
    <text evidence="3">The sequence shown here is derived from an EMBL/GenBank/DDBJ whole genome shotgun (WGS) entry which is preliminary data.</text>
</comment>
<dbReference type="SUPFAM" id="SSF142433">
    <property type="entry name" value="CinA-like"/>
    <property type="match status" value="1"/>
</dbReference>
<dbReference type="InterPro" id="IPR050101">
    <property type="entry name" value="CinA"/>
</dbReference>
<dbReference type="InterPro" id="IPR036425">
    <property type="entry name" value="MoaB/Mog-like_dom_sf"/>
</dbReference>
<feature type="domain" description="MoaB/Mog" evidence="2">
    <location>
        <begin position="6"/>
        <end position="186"/>
    </location>
</feature>
<dbReference type="InterPro" id="IPR008135">
    <property type="entry name" value="Competence-induced_CinA"/>
</dbReference>
<comment type="similarity">
    <text evidence="1">Belongs to the CinA family.</text>
</comment>
<dbReference type="SMART" id="SM00852">
    <property type="entry name" value="MoCF_biosynth"/>
    <property type="match status" value="1"/>
</dbReference>
<dbReference type="Proteomes" id="UP001284601">
    <property type="component" value="Unassembled WGS sequence"/>
</dbReference>
<dbReference type="InterPro" id="IPR008136">
    <property type="entry name" value="CinA_C"/>
</dbReference>
<dbReference type="PANTHER" id="PTHR13939:SF0">
    <property type="entry name" value="NMN AMIDOHYDROLASE-LIKE PROTEIN YFAY"/>
    <property type="match status" value="1"/>
</dbReference>
<dbReference type="EMBL" id="JAWSTH010000032">
    <property type="protein sequence ID" value="MDW5595390.1"/>
    <property type="molecule type" value="Genomic_DNA"/>
</dbReference>
<dbReference type="CDD" id="cd00885">
    <property type="entry name" value="cinA"/>
    <property type="match status" value="1"/>
</dbReference>
<dbReference type="InterPro" id="IPR036653">
    <property type="entry name" value="CinA-like_C"/>
</dbReference>
<dbReference type="InterPro" id="IPR001453">
    <property type="entry name" value="MoaB/Mog_dom"/>
</dbReference>
<dbReference type="SUPFAM" id="SSF53218">
    <property type="entry name" value="Molybdenum cofactor biosynthesis proteins"/>
    <property type="match status" value="1"/>
</dbReference>
<dbReference type="NCBIfam" id="NF001813">
    <property type="entry name" value="PRK00549.1"/>
    <property type="match status" value="1"/>
</dbReference>
<dbReference type="NCBIfam" id="TIGR00200">
    <property type="entry name" value="cinA_nterm"/>
    <property type="match status" value="1"/>
</dbReference>
<sequence>MSVRAGIVVTGTEVLNGIIRDSNGPWLSERLREIGVDASHIVVVGDRPEDLLAALRFLAAESVALIVTSGGLGPTADDLTGEVVARFQERPLELDEALFGRIAEILRPLLSRWPDLDREAVLRSNRKQALVPAGATVLEPVGTAPGLVVPPAAGDGAGPTVLVLPGPPRELQPMWRAALETGAFQAAVVGAGTFEWRIMRLFGIPESEIAETLLVAERDGLALDPLEITTCLRRGEIEIATRYAPTDAAAYAAFEAYVARRHGPLLFSTDGATIDAQVASLLLGEAGAGGVGDAAGARPARTVATAESCTGGLLAGRLTDRAGSSAYVLGGLVVYSNAAKVALAGVSSELLERVGAVSSEVAEALADGAIARLGSDVGVGITGVAGPGGGTPEKPVGLVWVSVALRDGPRLTRRLSLPGNRADIRDRTTTVALHMLRRLLIEADAPPPGEAAPGAGSDAA</sequence>
<dbReference type="RefSeq" id="WP_318597724.1">
    <property type="nucleotide sequence ID" value="NZ_JAWSTH010000032.1"/>
</dbReference>
<accession>A0ABU4HQ09</accession>
<dbReference type="NCBIfam" id="TIGR00199">
    <property type="entry name" value="PncC_domain"/>
    <property type="match status" value="1"/>
</dbReference>
<evidence type="ECO:0000313" key="4">
    <source>
        <dbReference type="Proteomes" id="UP001284601"/>
    </source>
</evidence>
<reference evidence="3 4" key="2">
    <citation type="submission" date="2023-10" db="EMBL/GenBank/DDBJ databases">
        <authorList>
            <person name="Han X.F."/>
        </authorList>
    </citation>
    <scope>NUCLEOTIDE SEQUENCE [LARGE SCALE GENOMIC DNA]</scope>
    <source>
        <strain evidence="3 4">KCTC 39840</strain>
    </source>
</reference>
<dbReference type="Gene3D" id="3.40.980.10">
    <property type="entry name" value="MoaB/Mog-like domain"/>
    <property type="match status" value="1"/>
</dbReference>
<evidence type="ECO:0000256" key="1">
    <source>
        <dbReference type="HAMAP-Rule" id="MF_00226"/>
    </source>
</evidence>
<dbReference type="Pfam" id="PF02464">
    <property type="entry name" value="CinA"/>
    <property type="match status" value="1"/>
</dbReference>
<proteinExistence type="inferred from homology"/>
<keyword evidence="4" id="KW-1185">Reference proteome</keyword>
<evidence type="ECO:0000313" key="3">
    <source>
        <dbReference type="EMBL" id="MDW5595390.1"/>
    </source>
</evidence>
<name>A0ABU4HQ09_9ACTN</name>
<gene>
    <name evidence="3" type="ORF">R7226_13660</name>
</gene>